<dbReference type="Gene3D" id="2.60.40.10">
    <property type="entry name" value="Immunoglobulins"/>
    <property type="match status" value="1"/>
</dbReference>
<evidence type="ECO:0000256" key="3">
    <source>
        <dbReference type="ARBA" id="ARBA00023004"/>
    </source>
</evidence>
<dbReference type="EMBL" id="AATS01000001">
    <property type="protein sequence ID" value="EAU55943.1"/>
    <property type="molecule type" value="Genomic_DNA"/>
</dbReference>
<accession>Q0F3J8</accession>
<dbReference type="GO" id="GO:0016491">
    <property type="term" value="F:oxidoreductase activity"/>
    <property type="evidence" value="ECO:0007669"/>
    <property type="project" value="UniProtKB-KW"/>
</dbReference>
<feature type="chain" id="PRO_5004171548" evidence="5">
    <location>
        <begin position="21"/>
        <end position="250"/>
    </location>
</feature>
<sequence>MADKLIYTLLLLMLVACAPAGEAMKQGGMAEQQPPVHSADLEAEPSQLVFEPDHVDGGSVKEGDKAVVFLRVRNAGDQMENIVAVTTSCGCSVAEPEQRLLMPGGFTRIRVTVDTFAKENDVRKWVELTDAHGHRSRAWLTLEVTENPHMVGSKRSIFDGKCGSCHFAPAAGKSTGPAIYQAVCVMCHGANGQGAYAPKLAGHKDAGLLAAVIAAGTGSRHMPGFAKEHGGPLSPDQIAVLSRWLLTLDE</sequence>
<dbReference type="InParanoid" id="Q0F3J8"/>
<keyword evidence="2 4" id="KW-0479">Metal-binding</keyword>
<dbReference type="InterPro" id="IPR011467">
    <property type="entry name" value="DUF1573"/>
</dbReference>
<keyword evidence="5" id="KW-0732">Signal</keyword>
<keyword evidence="3 4" id="KW-0408">Iron</keyword>
<dbReference type="OrthoDB" id="5292629at2"/>
<dbReference type="RefSeq" id="WP_009851089.1">
    <property type="nucleotide sequence ID" value="NZ_DS022295.1"/>
</dbReference>
<dbReference type="GO" id="GO:0046872">
    <property type="term" value="F:metal ion binding"/>
    <property type="evidence" value="ECO:0007669"/>
    <property type="project" value="UniProtKB-KW"/>
</dbReference>
<dbReference type="GO" id="GO:0020037">
    <property type="term" value="F:heme binding"/>
    <property type="evidence" value="ECO:0007669"/>
    <property type="project" value="InterPro"/>
</dbReference>
<keyword evidence="7" id="KW-0560">Oxidoreductase</keyword>
<dbReference type="SUPFAM" id="SSF46626">
    <property type="entry name" value="Cytochrome c"/>
    <property type="match status" value="1"/>
</dbReference>
<evidence type="ECO:0000256" key="4">
    <source>
        <dbReference type="PROSITE-ProRule" id="PRU00433"/>
    </source>
</evidence>
<dbReference type="eggNOG" id="COG2010">
    <property type="taxonomic scope" value="Bacteria"/>
</dbReference>
<protein>
    <submittedName>
        <fullName evidence="7">Succinate dehydrogenase catalytic subunit</fullName>
        <ecNumber evidence="7">1.3.99.1</ecNumber>
    </submittedName>
</protein>
<name>Q0F3J8_9PROT</name>
<dbReference type="STRING" id="314344.AL013_04065"/>
<feature type="signal peptide" evidence="5">
    <location>
        <begin position="1"/>
        <end position="20"/>
    </location>
</feature>
<dbReference type="Pfam" id="PF07610">
    <property type="entry name" value="DUF1573"/>
    <property type="match status" value="1"/>
</dbReference>
<dbReference type="PROSITE" id="PS51257">
    <property type="entry name" value="PROKAR_LIPOPROTEIN"/>
    <property type="match status" value="1"/>
</dbReference>
<reference evidence="7 8" key="1">
    <citation type="submission" date="2006-09" db="EMBL/GenBank/DDBJ databases">
        <authorList>
            <person name="Emerson D."/>
            <person name="Ferriera S."/>
            <person name="Johnson J."/>
            <person name="Kravitz S."/>
            <person name="Halpern A."/>
            <person name="Remington K."/>
            <person name="Beeson K."/>
            <person name="Tran B."/>
            <person name="Rogers Y.-H."/>
            <person name="Friedman R."/>
            <person name="Venter J.C."/>
        </authorList>
    </citation>
    <scope>NUCLEOTIDE SEQUENCE [LARGE SCALE GENOMIC DNA]</scope>
    <source>
        <strain evidence="7 8">PV-1</strain>
    </source>
</reference>
<evidence type="ECO:0000313" key="8">
    <source>
        <dbReference type="Proteomes" id="UP000005297"/>
    </source>
</evidence>
<dbReference type="InterPro" id="IPR013783">
    <property type="entry name" value="Ig-like_fold"/>
</dbReference>
<keyword evidence="1 4" id="KW-0349">Heme</keyword>
<proteinExistence type="predicted"/>
<dbReference type="AlphaFoldDB" id="Q0F3J8"/>
<evidence type="ECO:0000256" key="5">
    <source>
        <dbReference type="SAM" id="SignalP"/>
    </source>
</evidence>
<dbReference type="Gene3D" id="1.10.760.10">
    <property type="entry name" value="Cytochrome c-like domain"/>
    <property type="match status" value="1"/>
</dbReference>
<organism evidence="7 8">
    <name type="scientific">Mariprofundus ferrooxydans PV-1</name>
    <dbReference type="NCBI Taxonomy" id="314345"/>
    <lineage>
        <taxon>Bacteria</taxon>
        <taxon>Pseudomonadati</taxon>
        <taxon>Pseudomonadota</taxon>
        <taxon>Candidatius Mariprofundia</taxon>
        <taxon>Mariprofundales</taxon>
        <taxon>Mariprofundaceae</taxon>
        <taxon>Mariprofundus</taxon>
    </lineage>
</organism>
<dbReference type="Proteomes" id="UP000005297">
    <property type="component" value="Unassembled WGS sequence"/>
</dbReference>
<feature type="domain" description="Cytochrome c" evidence="6">
    <location>
        <begin position="171"/>
        <end position="249"/>
    </location>
</feature>
<comment type="caution">
    <text evidence="7">The sequence shown here is derived from an EMBL/GenBank/DDBJ whole genome shotgun (WGS) entry which is preliminary data.</text>
</comment>
<evidence type="ECO:0000313" key="7">
    <source>
        <dbReference type="EMBL" id="EAU55943.1"/>
    </source>
</evidence>
<dbReference type="Pfam" id="PF13442">
    <property type="entry name" value="Cytochrome_CBB3"/>
    <property type="match status" value="1"/>
</dbReference>
<evidence type="ECO:0000256" key="2">
    <source>
        <dbReference type="ARBA" id="ARBA00022723"/>
    </source>
</evidence>
<dbReference type="GO" id="GO:0009055">
    <property type="term" value="F:electron transfer activity"/>
    <property type="evidence" value="ECO:0007669"/>
    <property type="project" value="InterPro"/>
</dbReference>
<keyword evidence="8" id="KW-1185">Reference proteome</keyword>
<dbReference type="InterPro" id="IPR009056">
    <property type="entry name" value="Cyt_c-like_dom"/>
</dbReference>
<dbReference type="InterPro" id="IPR036909">
    <property type="entry name" value="Cyt_c-like_dom_sf"/>
</dbReference>
<dbReference type="PROSITE" id="PS51007">
    <property type="entry name" value="CYTC"/>
    <property type="match status" value="1"/>
</dbReference>
<evidence type="ECO:0000259" key="6">
    <source>
        <dbReference type="PROSITE" id="PS51007"/>
    </source>
</evidence>
<gene>
    <name evidence="7" type="primary">sdhB</name>
    <name evidence="7" type="ORF">SPV1_03963</name>
</gene>
<evidence type="ECO:0000256" key="1">
    <source>
        <dbReference type="ARBA" id="ARBA00022617"/>
    </source>
</evidence>
<dbReference type="EC" id="1.3.99.1" evidence="7"/>
<dbReference type="HOGENOM" id="CLU_1110393_0_0_0"/>